<dbReference type="RefSeq" id="WP_147911620.1">
    <property type="nucleotide sequence ID" value="NZ_JBHUEJ010000019.1"/>
</dbReference>
<sequence>MNWGQITIFPGGAAGQVWANDAPKVYHCANDKFYGKTKKGEYMSEADAKAKGFHASHGKVCAG</sequence>
<keyword evidence="2" id="KW-1185">Reference proteome</keyword>
<dbReference type="Proteomes" id="UP001597304">
    <property type="component" value="Unassembled WGS sequence"/>
</dbReference>
<protein>
    <recommendedName>
        <fullName evidence="3">YHS domain-containing protein</fullName>
    </recommendedName>
</protein>
<gene>
    <name evidence="1" type="ORF">ACFSF0_09605</name>
</gene>
<organism evidence="1 2">
    <name type="scientific">Ottowia flava</name>
    <dbReference type="NCBI Taxonomy" id="2675430"/>
    <lineage>
        <taxon>Bacteria</taxon>
        <taxon>Pseudomonadati</taxon>
        <taxon>Pseudomonadota</taxon>
        <taxon>Betaproteobacteria</taxon>
        <taxon>Burkholderiales</taxon>
        <taxon>Comamonadaceae</taxon>
        <taxon>Ottowia</taxon>
    </lineage>
</organism>
<accession>A0ABW4KUF0</accession>
<evidence type="ECO:0000313" key="2">
    <source>
        <dbReference type="Proteomes" id="UP001597304"/>
    </source>
</evidence>
<evidence type="ECO:0000313" key="1">
    <source>
        <dbReference type="EMBL" id="MFD1710859.1"/>
    </source>
</evidence>
<reference evidence="2" key="1">
    <citation type="journal article" date="2019" name="Int. J. Syst. Evol. Microbiol.">
        <title>The Global Catalogue of Microorganisms (GCM) 10K type strain sequencing project: providing services to taxonomists for standard genome sequencing and annotation.</title>
        <authorList>
            <consortium name="The Broad Institute Genomics Platform"/>
            <consortium name="The Broad Institute Genome Sequencing Center for Infectious Disease"/>
            <person name="Wu L."/>
            <person name="Ma J."/>
        </authorList>
    </citation>
    <scope>NUCLEOTIDE SEQUENCE [LARGE SCALE GENOMIC DNA]</scope>
    <source>
        <strain evidence="2">LMG 29247</strain>
    </source>
</reference>
<name>A0ABW4KUF0_9BURK</name>
<dbReference type="EMBL" id="JBHUEJ010000019">
    <property type="protein sequence ID" value="MFD1710859.1"/>
    <property type="molecule type" value="Genomic_DNA"/>
</dbReference>
<evidence type="ECO:0008006" key="3">
    <source>
        <dbReference type="Google" id="ProtNLM"/>
    </source>
</evidence>
<comment type="caution">
    <text evidence="1">The sequence shown here is derived from an EMBL/GenBank/DDBJ whole genome shotgun (WGS) entry which is preliminary data.</text>
</comment>
<proteinExistence type="predicted"/>